<feature type="compositionally biased region" description="Polar residues" evidence="4">
    <location>
        <begin position="8"/>
        <end position="21"/>
    </location>
</feature>
<feature type="region of interest" description="Disordered" evidence="4">
    <location>
        <begin position="1"/>
        <end position="22"/>
    </location>
</feature>
<proteinExistence type="inferred from homology"/>
<accession>A0A4S4MEF2</accession>
<reference evidence="7 8" key="1">
    <citation type="submission" date="2019-02" db="EMBL/GenBank/DDBJ databases">
        <title>Genome sequencing of the rare red list fungi Bondarzewia mesenterica.</title>
        <authorList>
            <person name="Buettner E."/>
            <person name="Kellner H."/>
        </authorList>
    </citation>
    <scope>NUCLEOTIDE SEQUENCE [LARGE SCALE GENOMIC DNA]</scope>
    <source>
        <strain evidence="7 8">DSM 108281</strain>
    </source>
</reference>
<evidence type="ECO:0000256" key="4">
    <source>
        <dbReference type="SAM" id="MobiDB-lite"/>
    </source>
</evidence>
<gene>
    <name evidence="7" type="ORF">EW146_g111</name>
</gene>
<dbReference type="InterPro" id="IPR001547">
    <property type="entry name" value="Glyco_hydro_5"/>
</dbReference>
<dbReference type="AlphaFoldDB" id="A0A4S4MEF2"/>
<dbReference type="OrthoDB" id="9971853at2759"/>
<comment type="similarity">
    <text evidence="1">Belongs to the glycosyl hydrolase 5 (cellulase A) family.</text>
</comment>
<feature type="region of interest" description="Disordered" evidence="4">
    <location>
        <begin position="735"/>
        <end position="760"/>
    </location>
</feature>
<keyword evidence="2" id="KW-0378">Hydrolase</keyword>
<feature type="region of interest" description="Disordered" evidence="4">
    <location>
        <begin position="806"/>
        <end position="830"/>
    </location>
</feature>
<dbReference type="InterPro" id="IPR041036">
    <property type="entry name" value="GH5_C"/>
</dbReference>
<feature type="domain" description="Glycoside hydrolase family 5 C-terminal" evidence="6">
    <location>
        <begin position="696"/>
        <end position="783"/>
    </location>
</feature>
<dbReference type="InterPro" id="IPR052066">
    <property type="entry name" value="Glycosphingolipid_Hydrolases"/>
</dbReference>
<name>A0A4S4MEF2_9AGAM</name>
<comment type="caution">
    <text evidence="7">The sequence shown here is derived from an EMBL/GenBank/DDBJ whole genome shotgun (WGS) entry which is preliminary data.</text>
</comment>
<dbReference type="Pfam" id="PF18564">
    <property type="entry name" value="Glyco_hydro_5_C"/>
    <property type="match status" value="1"/>
</dbReference>
<dbReference type="InterPro" id="IPR018087">
    <property type="entry name" value="Glyco_hydro_5_CS"/>
</dbReference>
<protein>
    <recommendedName>
        <fullName evidence="9">Glycoside hydrolase family 5 domain-containing protein</fullName>
    </recommendedName>
</protein>
<dbReference type="InterPro" id="IPR013780">
    <property type="entry name" value="Glyco_hydro_b"/>
</dbReference>
<dbReference type="PANTHER" id="PTHR31308:SF6">
    <property type="entry name" value="GLYCOSIDE HYDROLASE FAMILY 5 C-TERMINAL DOMAIN-CONTAINING PROTEIN"/>
    <property type="match status" value="1"/>
</dbReference>
<dbReference type="SUPFAM" id="SSF51445">
    <property type="entry name" value="(Trans)glycosidases"/>
    <property type="match status" value="1"/>
</dbReference>
<dbReference type="InterPro" id="IPR017853">
    <property type="entry name" value="GH"/>
</dbReference>
<dbReference type="GO" id="GO:1904462">
    <property type="term" value="P:ergosteryl 3-beta-D-glucoside catabolic process"/>
    <property type="evidence" value="ECO:0007669"/>
    <property type="project" value="TreeGrafter"/>
</dbReference>
<keyword evidence="8" id="KW-1185">Reference proteome</keyword>
<feature type="domain" description="Glycoside hydrolase family 5" evidence="5">
    <location>
        <begin position="88"/>
        <end position="146"/>
    </location>
</feature>
<evidence type="ECO:0000256" key="2">
    <source>
        <dbReference type="ARBA" id="ARBA00022801"/>
    </source>
</evidence>
<dbReference type="Gene3D" id="2.60.40.1180">
    <property type="entry name" value="Golgi alpha-mannosidase II"/>
    <property type="match status" value="1"/>
</dbReference>
<evidence type="ECO:0000256" key="1">
    <source>
        <dbReference type="ARBA" id="ARBA00005641"/>
    </source>
</evidence>
<dbReference type="Gene3D" id="3.20.20.80">
    <property type="entry name" value="Glycosidases"/>
    <property type="match status" value="2"/>
</dbReference>
<organism evidence="7 8">
    <name type="scientific">Bondarzewia mesenterica</name>
    <dbReference type="NCBI Taxonomy" id="1095465"/>
    <lineage>
        <taxon>Eukaryota</taxon>
        <taxon>Fungi</taxon>
        <taxon>Dikarya</taxon>
        <taxon>Basidiomycota</taxon>
        <taxon>Agaricomycotina</taxon>
        <taxon>Agaricomycetes</taxon>
        <taxon>Russulales</taxon>
        <taxon>Bondarzewiaceae</taxon>
        <taxon>Bondarzewia</taxon>
    </lineage>
</organism>
<dbReference type="Proteomes" id="UP000310158">
    <property type="component" value="Unassembled WGS sequence"/>
</dbReference>
<dbReference type="GO" id="GO:0000272">
    <property type="term" value="P:polysaccharide catabolic process"/>
    <property type="evidence" value="ECO:0007669"/>
    <property type="project" value="InterPro"/>
</dbReference>
<evidence type="ECO:0000259" key="5">
    <source>
        <dbReference type="Pfam" id="PF00150"/>
    </source>
</evidence>
<dbReference type="Pfam" id="PF00150">
    <property type="entry name" value="Cellulase"/>
    <property type="match status" value="1"/>
</dbReference>
<dbReference type="EMBL" id="SGPL01000002">
    <property type="protein sequence ID" value="THH21490.1"/>
    <property type="molecule type" value="Genomic_DNA"/>
</dbReference>
<evidence type="ECO:0000313" key="8">
    <source>
        <dbReference type="Proteomes" id="UP000310158"/>
    </source>
</evidence>
<evidence type="ECO:0000313" key="7">
    <source>
        <dbReference type="EMBL" id="THH21490.1"/>
    </source>
</evidence>
<dbReference type="PROSITE" id="PS00659">
    <property type="entry name" value="GLYCOSYL_HYDROL_F5"/>
    <property type="match status" value="1"/>
</dbReference>
<dbReference type="PANTHER" id="PTHR31308">
    <property type="match status" value="1"/>
</dbReference>
<evidence type="ECO:0008006" key="9">
    <source>
        <dbReference type="Google" id="ProtNLM"/>
    </source>
</evidence>
<keyword evidence="3" id="KW-0326">Glycosidase</keyword>
<sequence>MPRIPSISPATGNPVSPNLIHTTDGEFVDGSGRTLLLRGVNLAGSSKAPVGEPSYILNGFWEDAEQEGKSFIGRPFNIDDGSADIHLSRLRGWGFNLLRFPVTWEALEHEGPGKYDYEFMDYTVRVLRKCKEYGFKVFMDPHQDTWSRFSGGSGAPYWTLPACGINPRNFTATQSAIVHCEYPETHQPDPASVPAMIWSTNYARLAVQTLFTLFFAGRDFAPKCVIDGQNIQDYLQSRYIEAFGKLAECIRDAGDLLDDCVIGWDSLNEPSEGFAGCPNLNVLPQHQTSTLKKGTTPTPAQSLRLGMGKAQTVENWTFGAFGPRQDGTVTIDPKGHKMWADPSTEPGGVHPRYGWRRDPEWQLGVCVWAQHDVWDVETGYIVRPDYFKVLLVEGSTEPHDVAFIADYWAPHWQAWGQRIRHAHPEAIHFVAPPVFALPPPLEEQDLAGRCCYSTHYYDGLTLITRHWNWFNADALGVLRGKYRTPLQAVKIGERAIRKSLQEQLGLLKEDAVILGAYPTMIGEIGIPYDMDHRAAYGWTDDGKHKGDYSNQQKALDASINAMDGPNALSYALWTYCPDSVHSWGDGWNMEDLSLWSADDLRPRGVAGEIYPGNIADKSSALLLQNKSGRASENTVDGFRFTMNAAAASALSLFTLPVVTAMLNDEARRPEIKSAERWTNAFDFLTDGARAVRAFSRPYPMAVVGKPVSIQFDIGKSEFKLTVRVRAEDAPISRLSSSSSAASLSRPATPESSSSSASWPDPKYSLPPTEIFLPIVHYASDRSVGQLLAHASEVEDPSAPVLDGTDEGAMDASRSSETLGRVSPPGTINMPYPPRVRSASGLALDVRVSGGRFQVEGEVLRWWYDVPAEGEPPREYKIRVTRRGGRIRTREEMEGRNEWNCWGLEDMCVDRTGCGIM</sequence>
<evidence type="ECO:0000259" key="6">
    <source>
        <dbReference type="Pfam" id="PF18564"/>
    </source>
</evidence>
<evidence type="ECO:0000256" key="3">
    <source>
        <dbReference type="ARBA" id="ARBA00023295"/>
    </source>
</evidence>
<dbReference type="GO" id="GO:0050295">
    <property type="term" value="F:steryl-beta-glucosidase activity"/>
    <property type="evidence" value="ECO:0007669"/>
    <property type="project" value="TreeGrafter"/>
</dbReference>